<protein>
    <submittedName>
        <fullName evidence="3">LysR family transcriptional regulator</fullName>
    </submittedName>
</protein>
<evidence type="ECO:0000313" key="4">
    <source>
        <dbReference type="Proteomes" id="UP001597045"/>
    </source>
</evidence>
<name>A0ABW3MDZ1_9PSEU</name>
<dbReference type="Proteomes" id="UP001597045">
    <property type="component" value="Unassembled WGS sequence"/>
</dbReference>
<evidence type="ECO:0000313" key="3">
    <source>
        <dbReference type="EMBL" id="MFD1048797.1"/>
    </source>
</evidence>
<feature type="non-terminal residue" evidence="3">
    <location>
        <position position="87"/>
    </location>
</feature>
<evidence type="ECO:0000259" key="2">
    <source>
        <dbReference type="PROSITE" id="PS50931"/>
    </source>
</evidence>
<feature type="compositionally biased region" description="Basic and acidic residues" evidence="1">
    <location>
        <begin position="67"/>
        <end position="87"/>
    </location>
</feature>
<reference evidence="4" key="1">
    <citation type="journal article" date="2019" name="Int. J. Syst. Evol. Microbiol.">
        <title>The Global Catalogue of Microorganisms (GCM) 10K type strain sequencing project: providing services to taxonomists for standard genome sequencing and annotation.</title>
        <authorList>
            <consortium name="The Broad Institute Genomics Platform"/>
            <consortium name="The Broad Institute Genome Sequencing Center for Infectious Disease"/>
            <person name="Wu L."/>
            <person name="Ma J."/>
        </authorList>
    </citation>
    <scope>NUCLEOTIDE SEQUENCE [LARGE SCALE GENOMIC DNA]</scope>
    <source>
        <strain evidence="4">JCM 31486</strain>
    </source>
</reference>
<comment type="caution">
    <text evidence="3">The sequence shown here is derived from an EMBL/GenBank/DDBJ whole genome shotgun (WGS) entry which is preliminary data.</text>
</comment>
<sequence length="87" mass="9401">MLDVRRMQLLRAVVTSGSVTSAAGNLGYTPSAISQQLAVLEREAGVPLLVRVAVRGVGAATTQVPQGRRDDREDERERPADQREGED</sequence>
<feature type="region of interest" description="Disordered" evidence="1">
    <location>
        <begin position="60"/>
        <end position="87"/>
    </location>
</feature>
<gene>
    <name evidence="3" type="ORF">ACFQ1S_26320</name>
</gene>
<dbReference type="InterPro" id="IPR036390">
    <property type="entry name" value="WH_DNA-bd_sf"/>
</dbReference>
<dbReference type="Gene3D" id="1.10.10.10">
    <property type="entry name" value="Winged helix-like DNA-binding domain superfamily/Winged helix DNA-binding domain"/>
    <property type="match status" value="1"/>
</dbReference>
<dbReference type="EMBL" id="JBHTIS010001800">
    <property type="protein sequence ID" value="MFD1048797.1"/>
    <property type="molecule type" value="Genomic_DNA"/>
</dbReference>
<dbReference type="PROSITE" id="PS50931">
    <property type="entry name" value="HTH_LYSR"/>
    <property type="match status" value="1"/>
</dbReference>
<dbReference type="SUPFAM" id="SSF46785">
    <property type="entry name" value="Winged helix' DNA-binding domain"/>
    <property type="match status" value="1"/>
</dbReference>
<dbReference type="InterPro" id="IPR036388">
    <property type="entry name" value="WH-like_DNA-bd_sf"/>
</dbReference>
<proteinExistence type="predicted"/>
<dbReference type="InterPro" id="IPR000847">
    <property type="entry name" value="LysR_HTH_N"/>
</dbReference>
<feature type="domain" description="HTH lysR-type" evidence="2">
    <location>
        <begin position="2"/>
        <end position="51"/>
    </location>
</feature>
<evidence type="ECO:0000256" key="1">
    <source>
        <dbReference type="SAM" id="MobiDB-lite"/>
    </source>
</evidence>
<dbReference type="Pfam" id="PF00126">
    <property type="entry name" value="HTH_1"/>
    <property type="match status" value="1"/>
</dbReference>
<accession>A0ABW3MDZ1</accession>
<keyword evidence="4" id="KW-1185">Reference proteome</keyword>
<organism evidence="3 4">
    <name type="scientific">Kibdelosporangium lantanae</name>
    <dbReference type="NCBI Taxonomy" id="1497396"/>
    <lineage>
        <taxon>Bacteria</taxon>
        <taxon>Bacillati</taxon>
        <taxon>Actinomycetota</taxon>
        <taxon>Actinomycetes</taxon>
        <taxon>Pseudonocardiales</taxon>
        <taxon>Pseudonocardiaceae</taxon>
        <taxon>Kibdelosporangium</taxon>
    </lineage>
</organism>